<dbReference type="AlphaFoldDB" id="I3ZLR4"/>
<dbReference type="HOGENOM" id="CLU_068878_1_1_0"/>
<proteinExistence type="predicted"/>
<sequence>MQWIAIVFALVAGAANPFQSGSNAALKTQLAQPLWATLWVYATGLLGVLLLQAFLREPLPSSAQTSSVPWWAWTGGLISIIATVVGLMLAQKLGSGVFTGISITASVIVSILLDHFGLIGMRPHTASPMRLLGGALMVCGVWLVARF</sequence>
<dbReference type="InterPro" id="IPR006750">
    <property type="entry name" value="YdcZ"/>
</dbReference>
<feature type="transmembrane region" description="Helical" evidence="1">
    <location>
        <begin position="128"/>
        <end position="145"/>
    </location>
</feature>
<feature type="transmembrane region" description="Helical" evidence="1">
    <location>
        <begin position="67"/>
        <end position="90"/>
    </location>
</feature>
<protein>
    <recommendedName>
        <fullName evidence="4">Transporter family-2 protein</fullName>
    </recommendedName>
</protein>
<dbReference type="STRING" id="926566.Terro_3974"/>
<feature type="transmembrane region" description="Helical" evidence="1">
    <location>
        <begin position="96"/>
        <end position="116"/>
    </location>
</feature>
<reference evidence="2 3" key="1">
    <citation type="submission" date="2012-06" db="EMBL/GenBank/DDBJ databases">
        <title>Complete genome of Terriglobus roseus DSM 18391.</title>
        <authorList>
            <consortium name="US DOE Joint Genome Institute (JGI-PGF)"/>
            <person name="Lucas S."/>
            <person name="Copeland A."/>
            <person name="Lapidus A."/>
            <person name="Glavina del Rio T."/>
            <person name="Dalin E."/>
            <person name="Tice H."/>
            <person name="Bruce D."/>
            <person name="Goodwin L."/>
            <person name="Pitluck S."/>
            <person name="Peters L."/>
            <person name="Mikhailova N."/>
            <person name="Munk A.C.C."/>
            <person name="Kyrpides N."/>
            <person name="Mavromatis K."/>
            <person name="Ivanova N."/>
            <person name="Brettin T."/>
            <person name="Detter J.C."/>
            <person name="Han C."/>
            <person name="Larimer F."/>
            <person name="Land M."/>
            <person name="Hauser L."/>
            <person name="Markowitz V."/>
            <person name="Cheng J.-F."/>
            <person name="Hugenholtz P."/>
            <person name="Woyke T."/>
            <person name="Wu D."/>
            <person name="Brambilla E."/>
            <person name="Klenk H.-P."/>
            <person name="Eisen J.A."/>
        </authorList>
    </citation>
    <scope>NUCLEOTIDE SEQUENCE [LARGE SCALE GENOMIC DNA]</scope>
    <source>
        <strain evidence="3">DSM 18391 / NRRL B-41598 / KBS 63</strain>
    </source>
</reference>
<evidence type="ECO:0000256" key="1">
    <source>
        <dbReference type="SAM" id="Phobius"/>
    </source>
</evidence>
<dbReference type="Proteomes" id="UP000006056">
    <property type="component" value="Chromosome"/>
</dbReference>
<keyword evidence="1" id="KW-0472">Membrane</keyword>
<dbReference type="OrthoDB" id="9789346at2"/>
<dbReference type="Pfam" id="PF04657">
    <property type="entry name" value="DMT_YdcZ"/>
    <property type="match status" value="1"/>
</dbReference>
<keyword evidence="1" id="KW-1133">Transmembrane helix</keyword>
<evidence type="ECO:0008006" key="4">
    <source>
        <dbReference type="Google" id="ProtNLM"/>
    </source>
</evidence>
<dbReference type="eggNOG" id="COG3238">
    <property type="taxonomic scope" value="Bacteria"/>
</dbReference>
<dbReference type="PANTHER" id="PTHR34821:SF2">
    <property type="entry name" value="INNER MEMBRANE PROTEIN YDCZ"/>
    <property type="match status" value="1"/>
</dbReference>
<organism evidence="2 3">
    <name type="scientific">Terriglobus roseus (strain DSM 18391 / NRRL B-41598 / KBS 63)</name>
    <dbReference type="NCBI Taxonomy" id="926566"/>
    <lineage>
        <taxon>Bacteria</taxon>
        <taxon>Pseudomonadati</taxon>
        <taxon>Acidobacteriota</taxon>
        <taxon>Terriglobia</taxon>
        <taxon>Terriglobales</taxon>
        <taxon>Acidobacteriaceae</taxon>
        <taxon>Terriglobus</taxon>
    </lineage>
</organism>
<dbReference type="GO" id="GO:0005886">
    <property type="term" value="C:plasma membrane"/>
    <property type="evidence" value="ECO:0007669"/>
    <property type="project" value="TreeGrafter"/>
</dbReference>
<keyword evidence="1" id="KW-0812">Transmembrane</keyword>
<keyword evidence="3" id="KW-1185">Reference proteome</keyword>
<name>I3ZLR4_TERRK</name>
<gene>
    <name evidence="2" type="ordered locus">Terro_3974</name>
</gene>
<dbReference type="PANTHER" id="PTHR34821">
    <property type="entry name" value="INNER MEMBRANE PROTEIN YDCZ"/>
    <property type="match status" value="1"/>
</dbReference>
<feature type="transmembrane region" description="Helical" evidence="1">
    <location>
        <begin position="34"/>
        <end position="55"/>
    </location>
</feature>
<dbReference type="EMBL" id="CP003379">
    <property type="protein sequence ID" value="AFL90182.1"/>
    <property type="molecule type" value="Genomic_DNA"/>
</dbReference>
<dbReference type="KEGG" id="trs:Terro_3974"/>
<accession>I3ZLR4</accession>
<dbReference type="RefSeq" id="WP_014787442.1">
    <property type="nucleotide sequence ID" value="NC_018014.1"/>
</dbReference>
<evidence type="ECO:0000313" key="3">
    <source>
        <dbReference type="Proteomes" id="UP000006056"/>
    </source>
</evidence>
<evidence type="ECO:0000313" key="2">
    <source>
        <dbReference type="EMBL" id="AFL90182.1"/>
    </source>
</evidence>